<dbReference type="InterPro" id="IPR013785">
    <property type="entry name" value="Aldolase_TIM"/>
</dbReference>
<dbReference type="EMBL" id="FNDQ01000003">
    <property type="protein sequence ID" value="SDH38489.1"/>
    <property type="molecule type" value="Genomic_DNA"/>
</dbReference>
<dbReference type="GO" id="GO:0016052">
    <property type="term" value="P:carbohydrate catabolic process"/>
    <property type="evidence" value="ECO:0007669"/>
    <property type="project" value="TreeGrafter"/>
</dbReference>
<organism evidence="4 5">
    <name type="scientific">Myroides phaeus</name>
    <dbReference type="NCBI Taxonomy" id="702745"/>
    <lineage>
        <taxon>Bacteria</taxon>
        <taxon>Pseudomonadati</taxon>
        <taxon>Bacteroidota</taxon>
        <taxon>Flavobacteriia</taxon>
        <taxon>Flavobacteriales</taxon>
        <taxon>Flavobacteriaceae</taxon>
        <taxon>Myroides</taxon>
    </lineage>
</organism>
<dbReference type="AlphaFoldDB" id="A0A1G8BZH6"/>
<dbReference type="Proteomes" id="UP000243588">
    <property type="component" value="Unassembled WGS sequence"/>
</dbReference>
<evidence type="ECO:0000256" key="2">
    <source>
        <dbReference type="ARBA" id="ARBA00023270"/>
    </source>
</evidence>
<dbReference type="InterPro" id="IPR011343">
    <property type="entry name" value="DeoC"/>
</dbReference>
<dbReference type="PANTHER" id="PTHR10889:SF1">
    <property type="entry name" value="DEOXYRIBOSE-PHOSPHATE ALDOLASE"/>
    <property type="match status" value="1"/>
</dbReference>
<dbReference type="Gene3D" id="3.20.20.70">
    <property type="entry name" value="Aldolase class I"/>
    <property type="match status" value="1"/>
</dbReference>
<reference evidence="5" key="1">
    <citation type="submission" date="2016-10" db="EMBL/GenBank/DDBJ databases">
        <authorList>
            <person name="Varghese N."/>
            <person name="Submissions S."/>
        </authorList>
    </citation>
    <scope>NUCLEOTIDE SEQUENCE [LARGE SCALE GENOMIC DNA]</scope>
    <source>
        <strain evidence="5">DSM 23313</strain>
    </source>
</reference>
<dbReference type="PANTHER" id="PTHR10889">
    <property type="entry name" value="DEOXYRIBOSE-PHOSPHATE ALDOLASE"/>
    <property type="match status" value="1"/>
</dbReference>
<accession>A0A1G8BZH6</accession>
<dbReference type="EC" id="4.1.2.4" evidence="3"/>
<protein>
    <recommendedName>
        <fullName evidence="3">Deoxyribose-phosphate aldolase</fullName>
        <ecNumber evidence="3">4.1.2.4</ecNumber>
    </recommendedName>
</protein>
<dbReference type="RefSeq" id="WP_090405500.1">
    <property type="nucleotide sequence ID" value="NZ_FNDQ01000003.1"/>
</dbReference>
<dbReference type="NCBIfam" id="TIGR00126">
    <property type="entry name" value="deoC"/>
    <property type="match status" value="1"/>
</dbReference>
<evidence type="ECO:0000256" key="3">
    <source>
        <dbReference type="NCBIfam" id="TIGR00126"/>
    </source>
</evidence>
<keyword evidence="2" id="KW-0704">Schiff base</keyword>
<dbReference type="InterPro" id="IPR002915">
    <property type="entry name" value="DeoC/FbaB/LacD_aldolase"/>
</dbReference>
<dbReference type="GO" id="GO:0005737">
    <property type="term" value="C:cytoplasm"/>
    <property type="evidence" value="ECO:0007669"/>
    <property type="project" value="InterPro"/>
</dbReference>
<evidence type="ECO:0000313" key="5">
    <source>
        <dbReference type="Proteomes" id="UP000243588"/>
    </source>
</evidence>
<evidence type="ECO:0000313" key="4">
    <source>
        <dbReference type="EMBL" id="SDH38489.1"/>
    </source>
</evidence>
<dbReference type="STRING" id="702745.SAMN05421818_10340"/>
<dbReference type="SUPFAM" id="SSF51569">
    <property type="entry name" value="Aldolase"/>
    <property type="match status" value="1"/>
</dbReference>
<proteinExistence type="predicted"/>
<dbReference type="GO" id="GO:0004139">
    <property type="term" value="F:deoxyribose-phosphate aldolase activity"/>
    <property type="evidence" value="ECO:0007669"/>
    <property type="project" value="UniProtKB-UniRule"/>
</dbReference>
<evidence type="ECO:0000256" key="1">
    <source>
        <dbReference type="ARBA" id="ARBA00022490"/>
    </source>
</evidence>
<dbReference type="SMART" id="SM01133">
    <property type="entry name" value="DeoC"/>
    <property type="match status" value="1"/>
</dbReference>
<dbReference type="PIRSF" id="PIRSF001357">
    <property type="entry name" value="DeoC"/>
    <property type="match status" value="1"/>
</dbReference>
<name>A0A1G8BZH6_9FLAO</name>
<dbReference type="GO" id="GO:0009264">
    <property type="term" value="P:deoxyribonucleotide catabolic process"/>
    <property type="evidence" value="ECO:0007669"/>
    <property type="project" value="UniProtKB-UniRule"/>
</dbReference>
<sequence length="248" mass="26835">MQDLREFMDSTYLKTATQAGLSEVENSKVVAELIQEAIDEKFKLAMIRPDHVKLGRKMVDEANSKVAIGTVIDFPEGNRGLEAKLAEANQAVKDGVDELDYVVDYTAFKKGEVEKVKNEVAECTALGLNAGKLVKWIIETAALTDVEIVQLTALIKNVVMSKFSEKDYDKVFVKSSTGFYKTEGGKPNGATVPAIVLMLENAGPLPVKASGGIRDREAAIEMIKLGVKRLGTSSAKTIVEGSGTVDSY</sequence>
<gene>
    <name evidence="4" type="ORF">SAMN05421818_10340</name>
</gene>
<keyword evidence="1" id="KW-0963">Cytoplasm</keyword>
<keyword evidence="5" id="KW-1185">Reference proteome</keyword>